<feature type="region of interest" description="Disordered" evidence="1">
    <location>
        <begin position="320"/>
        <end position="348"/>
    </location>
</feature>
<accession>A0ABR3JBN6</accession>
<evidence type="ECO:0000313" key="5">
    <source>
        <dbReference type="Proteomes" id="UP001556367"/>
    </source>
</evidence>
<keyword evidence="2" id="KW-0472">Membrane</keyword>
<keyword evidence="2" id="KW-0812">Transmembrane</keyword>
<sequence length="375" mass="38701">MSPVALSALFVAAAASLVQAQNPVATFPATPLASKHFAYPSGIPYQADSEQLIRGTQTGYNICNSTTENQNSLCQTSFVNSIDDFCLWAPIKPNSAIADTEGEEVAWCTKPGRGTRLIPADALKGVEFTRTPDYLQVVGFIDQTKINIADGDFGGELDPHGADLRGNPLGGLMYSNGWSNDNNSFTQVIEWHNFMGGNGFCIKVCDPSKTHAADFCQHTLDRIGCKYNAPNAAQSGVFQSCQGDNQDFPGVYTTNGATVTYSQPPESLGAITSIPYEPRVPASSNCVTYTSSALYAALANVTPAPGVSASSSGSVSASASASGSASGSGSSSRPGTSSGSAAGSSATGNSNDASVIVMSGLVSVMGVIFSAIFLS</sequence>
<gene>
    <name evidence="4" type="ORF">HGRIS_004376</name>
</gene>
<evidence type="ECO:0000313" key="4">
    <source>
        <dbReference type="EMBL" id="KAL0953105.1"/>
    </source>
</evidence>
<comment type="caution">
    <text evidence="4">The sequence shown here is derived from an EMBL/GenBank/DDBJ whole genome shotgun (WGS) entry which is preliminary data.</text>
</comment>
<evidence type="ECO:0000256" key="3">
    <source>
        <dbReference type="SAM" id="SignalP"/>
    </source>
</evidence>
<feature type="signal peptide" evidence="3">
    <location>
        <begin position="1"/>
        <end position="20"/>
    </location>
</feature>
<evidence type="ECO:0000256" key="2">
    <source>
        <dbReference type="SAM" id="Phobius"/>
    </source>
</evidence>
<dbReference type="Proteomes" id="UP001556367">
    <property type="component" value="Unassembled WGS sequence"/>
</dbReference>
<feature type="transmembrane region" description="Helical" evidence="2">
    <location>
        <begin position="353"/>
        <end position="374"/>
    </location>
</feature>
<keyword evidence="5" id="KW-1185">Reference proteome</keyword>
<dbReference type="EMBL" id="JASNQZ010000008">
    <property type="protein sequence ID" value="KAL0953105.1"/>
    <property type="molecule type" value="Genomic_DNA"/>
</dbReference>
<reference evidence="5" key="1">
    <citation type="submission" date="2024-06" db="EMBL/GenBank/DDBJ databases">
        <title>Multi-omics analyses provide insights into the biosynthesis of the anticancer antibiotic pleurotin in Hohenbuehelia grisea.</title>
        <authorList>
            <person name="Weaver J.A."/>
            <person name="Alberti F."/>
        </authorList>
    </citation>
    <scope>NUCLEOTIDE SEQUENCE [LARGE SCALE GENOMIC DNA]</scope>
    <source>
        <strain evidence="5">T-177</strain>
    </source>
</reference>
<evidence type="ECO:0008006" key="6">
    <source>
        <dbReference type="Google" id="ProtNLM"/>
    </source>
</evidence>
<feature type="chain" id="PRO_5046302730" description="Macrofage activating glycoprotein" evidence="3">
    <location>
        <begin position="21"/>
        <end position="375"/>
    </location>
</feature>
<name>A0ABR3JBN6_9AGAR</name>
<keyword evidence="3" id="KW-0732">Signal</keyword>
<evidence type="ECO:0000256" key="1">
    <source>
        <dbReference type="SAM" id="MobiDB-lite"/>
    </source>
</evidence>
<organism evidence="4 5">
    <name type="scientific">Hohenbuehelia grisea</name>
    <dbReference type="NCBI Taxonomy" id="104357"/>
    <lineage>
        <taxon>Eukaryota</taxon>
        <taxon>Fungi</taxon>
        <taxon>Dikarya</taxon>
        <taxon>Basidiomycota</taxon>
        <taxon>Agaricomycotina</taxon>
        <taxon>Agaricomycetes</taxon>
        <taxon>Agaricomycetidae</taxon>
        <taxon>Agaricales</taxon>
        <taxon>Pleurotineae</taxon>
        <taxon>Pleurotaceae</taxon>
        <taxon>Hohenbuehelia</taxon>
    </lineage>
</organism>
<proteinExistence type="predicted"/>
<keyword evidence="2" id="KW-1133">Transmembrane helix</keyword>
<protein>
    <recommendedName>
        <fullName evidence="6">Macrofage activating glycoprotein</fullName>
    </recommendedName>
</protein>